<evidence type="ECO:0000313" key="2">
    <source>
        <dbReference type="EMBL" id="TCD16405.1"/>
    </source>
</evidence>
<dbReference type="PANTHER" id="PTHR35519:SF2">
    <property type="entry name" value="PH DOMAIN PROTEIN"/>
    <property type="match status" value="1"/>
</dbReference>
<dbReference type="RefSeq" id="WP_131565238.1">
    <property type="nucleotide sequence ID" value="NZ_JAINFK010000001.1"/>
</dbReference>
<comment type="caution">
    <text evidence="2">The sequence shown here is derived from an EMBL/GenBank/DDBJ whole genome shotgun (WGS) entry which is preliminary data.</text>
</comment>
<evidence type="ECO:0000313" key="3">
    <source>
        <dbReference type="Proteomes" id="UP000291301"/>
    </source>
</evidence>
<dbReference type="PANTHER" id="PTHR35519">
    <property type="entry name" value="MEMBRANE PROTEINS"/>
    <property type="match status" value="1"/>
</dbReference>
<dbReference type="Pfam" id="PF13430">
    <property type="entry name" value="DUF4112"/>
    <property type="match status" value="1"/>
</dbReference>
<dbReference type="Proteomes" id="UP000291301">
    <property type="component" value="Unassembled WGS sequence"/>
</dbReference>
<keyword evidence="3" id="KW-1185">Reference proteome</keyword>
<accession>A0A4R0PF07</accession>
<sequence length="132" mass="13989">MSSAAEYDGSAPVPTTGRMAELDAIADLLDTKWRIPGTGIRFGVDALAGLIPGAGDAATGLVSAYIIYKGARLGASSGVIGRMVANTAIDTVVGSVPVLGSVFDLFFKANRRNMRLLRRHLEGQDSRRLRNR</sequence>
<keyword evidence="1" id="KW-0812">Transmembrane</keyword>
<reference evidence="2 3" key="1">
    <citation type="journal article" date="2015" name="Antonie Van Leeuwenhoek">
        <title>Oricola cellulosilytica gen. nov., sp. nov., a cellulose-degrading bacterium of the family Phyllobacteriaceae isolated from surface seashore water, and emended descriptions of Mesorhizobium loti and Phyllobacterium myrsinacearum.</title>
        <authorList>
            <person name="Hameed A."/>
            <person name="Shahina M."/>
            <person name="Lai W.A."/>
            <person name="Lin S.Y."/>
            <person name="Young L.S."/>
            <person name="Liu Y.C."/>
            <person name="Hsu Y.H."/>
            <person name="Young C.C."/>
        </authorList>
    </citation>
    <scope>NUCLEOTIDE SEQUENCE [LARGE SCALE GENOMIC DNA]</scope>
    <source>
        <strain evidence="2 3">KCTC 52183</strain>
    </source>
</reference>
<dbReference type="AlphaFoldDB" id="A0A4R0PF07"/>
<feature type="transmembrane region" description="Helical" evidence="1">
    <location>
        <begin position="88"/>
        <end position="107"/>
    </location>
</feature>
<protein>
    <submittedName>
        <fullName evidence="2">DUF4112 domain-containing protein</fullName>
    </submittedName>
</protein>
<name>A0A4R0PF07_9HYPH</name>
<dbReference type="InterPro" id="IPR025187">
    <property type="entry name" value="DUF4112"/>
</dbReference>
<keyword evidence="1" id="KW-1133">Transmembrane helix</keyword>
<dbReference type="OrthoDB" id="513552at2"/>
<organism evidence="2 3">
    <name type="scientific">Oricola cellulosilytica</name>
    <dbReference type="NCBI Taxonomy" id="1429082"/>
    <lineage>
        <taxon>Bacteria</taxon>
        <taxon>Pseudomonadati</taxon>
        <taxon>Pseudomonadota</taxon>
        <taxon>Alphaproteobacteria</taxon>
        <taxon>Hyphomicrobiales</taxon>
        <taxon>Ahrensiaceae</taxon>
        <taxon>Oricola</taxon>
    </lineage>
</organism>
<feature type="transmembrane region" description="Helical" evidence="1">
    <location>
        <begin position="42"/>
        <end position="68"/>
    </location>
</feature>
<keyword evidence="1" id="KW-0472">Membrane</keyword>
<proteinExistence type="predicted"/>
<dbReference type="EMBL" id="SJST01000001">
    <property type="protein sequence ID" value="TCD16405.1"/>
    <property type="molecule type" value="Genomic_DNA"/>
</dbReference>
<evidence type="ECO:0000256" key="1">
    <source>
        <dbReference type="SAM" id="Phobius"/>
    </source>
</evidence>
<gene>
    <name evidence="2" type="ORF">E0D97_02975</name>
</gene>